<dbReference type="SUPFAM" id="SSF81324">
    <property type="entry name" value="Voltage-gated potassium channels"/>
    <property type="match status" value="1"/>
</dbReference>
<accession>A0A813ENL6</accession>
<keyword evidence="2" id="KW-0813">Transport</keyword>
<evidence type="ECO:0000256" key="3">
    <source>
        <dbReference type="ARBA" id="ARBA00022692"/>
    </source>
</evidence>
<evidence type="ECO:0000313" key="11">
    <source>
        <dbReference type="Proteomes" id="UP000654075"/>
    </source>
</evidence>
<dbReference type="SUPFAM" id="SSF51206">
    <property type="entry name" value="cAMP-binding domain-like"/>
    <property type="match status" value="1"/>
</dbReference>
<gene>
    <name evidence="10" type="ORF">PGLA1383_LOCUS20513</name>
</gene>
<feature type="compositionally biased region" description="Polar residues" evidence="7">
    <location>
        <begin position="218"/>
        <end position="228"/>
    </location>
</feature>
<feature type="domain" description="Cyclic nucleotide-binding" evidence="9">
    <location>
        <begin position="748"/>
        <end position="813"/>
    </location>
</feature>
<dbReference type="Proteomes" id="UP000654075">
    <property type="component" value="Unassembled WGS sequence"/>
</dbReference>
<dbReference type="CDD" id="cd00038">
    <property type="entry name" value="CAP_ED"/>
    <property type="match status" value="1"/>
</dbReference>
<dbReference type="PROSITE" id="PS50042">
    <property type="entry name" value="CNMP_BINDING_3"/>
    <property type="match status" value="1"/>
</dbReference>
<reference evidence="10" key="1">
    <citation type="submission" date="2021-02" db="EMBL/GenBank/DDBJ databases">
        <authorList>
            <person name="Dougan E. K."/>
            <person name="Rhodes N."/>
            <person name="Thang M."/>
            <person name="Chan C."/>
        </authorList>
    </citation>
    <scope>NUCLEOTIDE SEQUENCE</scope>
</reference>
<dbReference type="PANTHER" id="PTHR10217">
    <property type="entry name" value="VOLTAGE AND LIGAND GATED POTASSIUM CHANNEL"/>
    <property type="match status" value="1"/>
</dbReference>
<evidence type="ECO:0000256" key="1">
    <source>
        <dbReference type="ARBA" id="ARBA00004141"/>
    </source>
</evidence>
<evidence type="ECO:0000259" key="9">
    <source>
        <dbReference type="PROSITE" id="PS50042"/>
    </source>
</evidence>
<keyword evidence="4 8" id="KW-1133">Transmembrane helix</keyword>
<dbReference type="GO" id="GO:0005886">
    <property type="term" value="C:plasma membrane"/>
    <property type="evidence" value="ECO:0007669"/>
    <property type="project" value="TreeGrafter"/>
</dbReference>
<feature type="transmembrane region" description="Helical" evidence="8">
    <location>
        <begin position="524"/>
        <end position="553"/>
    </location>
</feature>
<keyword evidence="6 8" id="KW-0472">Membrane</keyword>
<feature type="region of interest" description="Disordered" evidence="7">
    <location>
        <begin position="205"/>
        <end position="237"/>
    </location>
</feature>
<dbReference type="Pfam" id="PF00027">
    <property type="entry name" value="cNMP_binding"/>
    <property type="match status" value="1"/>
</dbReference>
<evidence type="ECO:0000313" key="10">
    <source>
        <dbReference type="EMBL" id="CAE8602264.1"/>
    </source>
</evidence>
<dbReference type="Gene3D" id="1.10.287.70">
    <property type="match status" value="1"/>
</dbReference>
<feature type="transmembrane region" description="Helical" evidence="8">
    <location>
        <begin position="1026"/>
        <end position="1048"/>
    </location>
</feature>
<evidence type="ECO:0000256" key="4">
    <source>
        <dbReference type="ARBA" id="ARBA00022989"/>
    </source>
</evidence>
<comment type="subcellular location">
    <subcellularLocation>
        <location evidence="1">Membrane</location>
        <topology evidence="1">Multi-pass membrane protein</topology>
    </subcellularLocation>
</comment>
<dbReference type="OrthoDB" id="421226at2759"/>
<dbReference type="EMBL" id="CAJNNV010014065">
    <property type="protein sequence ID" value="CAE8602264.1"/>
    <property type="molecule type" value="Genomic_DNA"/>
</dbReference>
<sequence length="1056" mass="117235">HQIAMSGALKSGAMTERGAPPRPMALPSMPSPGSGGDRAMTERSAFAKRTTADAGVNYLRGSRVGSVTGYISVAGNILGIAHGRRSKSSAPIKPRFDAVSEKAGPTFHSDVLEVLTQAAHTVVARHDQRTASDSQRMRGLEDEVAKLQSLLQQFADDAIVKSSEVAPFAPVRPAETDLNGGLEPVAPCQLLSLDEADRVLEEIESEGQCHADEEHSEPGSSMPSTESYESLAVPREPSTRKRVSILEAHFVNEFPASGSTDSCRFNVLQLPGANEDGSENDDSDPAGDEDPRMGNFNTSSRKTLGGDDDAAKAPDMLAKLREMAERHKLHTCWVQMKETGTSKLKGVVQLHTTLAGNLEFAEVMSGESEDQQPYWLSRLTVSPTSPWRLLWDFITFALVVFECVTVPLSFFDIHGQFMTGMAWFLRFFYSFDIGLSCMTGYFRPDGSVELGPRQAITMYLRTWFAMDILLVLLDWTEVLSDDVSFGRTLKIIRLLKAARLARLLRRLEMPDSLKARFSQSEASIIVLGIVRIVLLLLWLNHLLACCFYGLAAGEENSWLDVQQMNGRSVGERYVASLFWSITMFAGQGNIYPVSTSERIYSIIVFLCVYMISATMVSSITSSLTRLEIATASDSSKLMELKRFLKDHCISPSITLRVQRNATHAMQQKRSLMPEGDVELLQLISEPLRVELHFEMHMPLFKEHPFFYLYAQVWPMLMKQVCHTCIAHLGLSNGDVVFNQNEYMHEPAMFFVSKGRLRYTKIAETQETEITTVKYGDWAAEAVLWTPWMHVGTLVSTTDCSLLLIDAKKFQHTVRLFKSSWDYPLTYATSFLQQLGATKQPELTDLMDPGMELEDLAWDACFQDAEDSEEETEGRRSLFEGRHLVAVIVVVVVVEGRQNALRPSTGFPSLEKSRRPSSKKHSATERAQLPVLARIRHACKALFCCQKSGTLEQRLKDRPSGVLPLARLPQDEEADTLEAKVSGPCVRGAVVEVQQQLETRPEALVAGVAVGLAAAQPVHATMLYDEILPYAGSVTFAILWGLVLGFVLLRLQEAVPE</sequence>
<proteinExistence type="predicted"/>
<dbReference type="InterPro" id="IPR050818">
    <property type="entry name" value="KCNH_animal-type"/>
</dbReference>
<feature type="compositionally biased region" description="Basic and acidic residues" evidence="7">
    <location>
        <begin position="205"/>
        <end position="217"/>
    </location>
</feature>
<dbReference type="InterPro" id="IPR014710">
    <property type="entry name" value="RmlC-like_jellyroll"/>
</dbReference>
<feature type="transmembrane region" description="Helical" evidence="8">
    <location>
        <begin position="389"/>
        <end position="411"/>
    </location>
</feature>
<keyword evidence="3 8" id="KW-0812">Transmembrane</keyword>
<feature type="compositionally biased region" description="Acidic residues" evidence="7">
    <location>
        <begin position="276"/>
        <end position="288"/>
    </location>
</feature>
<keyword evidence="11" id="KW-1185">Reference proteome</keyword>
<dbReference type="PANTHER" id="PTHR10217:SF435">
    <property type="entry name" value="POTASSIUM VOLTAGE-GATED CHANNEL PROTEIN EAG"/>
    <property type="match status" value="1"/>
</dbReference>
<dbReference type="AlphaFoldDB" id="A0A813ENL6"/>
<protein>
    <recommendedName>
        <fullName evidence="9">Cyclic nucleotide-binding domain-containing protein</fullName>
    </recommendedName>
</protein>
<dbReference type="GO" id="GO:0005249">
    <property type="term" value="F:voltage-gated potassium channel activity"/>
    <property type="evidence" value="ECO:0007669"/>
    <property type="project" value="TreeGrafter"/>
</dbReference>
<feature type="non-terminal residue" evidence="10">
    <location>
        <position position="1"/>
    </location>
</feature>
<evidence type="ECO:0000256" key="5">
    <source>
        <dbReference type="ARBA" id="ARBA00023065"/>
    </source>
</evidence>
<evidence type="ECO:0000256" key="8">
    <source>
        <dbReference type="SAM" id="Phobius"/>
    </source>
</evidence>
<feature type="region of interest" description="Disordered" evidence="7">
    <location>
        <begin position="1"/>
        <end position="41"/>
    </location>
</feature>
<evidence type="ECO:0000256" key="2">
    <source>
        <dbReference type="ARBA" id="ARBA00022448"/>
    </source>
</evidence>
<dbReference type="InterPro" id="IPR018490">
    <property type="entry name" value="cNMP-bd_dom_sf"/>
</dbReference>
<comment type="caution">
    <text evidence="10">The sequence shown here is derived from an EMBL/GenBank/DDBJ whole genome shotgun (WGS) entry which is preliminary data.</text>
</comment>
<keyword evidence="5" id="KW-0406">Ion transport</keyword>
<name>A0A813ENL6_POLGL</name>
<feature type="transmembrane region" description="Helical" evidence="8">
    <location>
        <begin position="599"/>
        <end position="619"/>
    </location>
</feature>
<dbReference type="InterPro" id="IPR005821">
    <property type="entry name" value="Ion_trans_dom"/>
</dbReference>
<dbReference type="InterPro" id="IPR000595">
    <property type="entry name" value="cNMP-bd_dom"/>
</dbReference>
<feature type="region of interest" description="Disordered" evidence="7">
    <location>
        <begin position="902"/>
        <end position="925"/>
    </location>
</feature>
<feature type="transmembrane region" description="Helical" evidence="8">
    <location>
        <begin position="423"/>
        <end position="442"/>
    </location>
</feature>
<dbReference type="GO" id="GO:0042391">
    <property type="term" value="P:regulation of membrane potential"/>
    <property type="evidence" value="ECO:0007669"/>
    <property type="project" value="TreeGrafter"/>
</dbReference>
<evidence type="ECO:0000256" key="6">
    <source>
        <dbReference type="ARBA" id="ARBA00023136"/>
    </source>
</evidence>
<evidence type="ECO:0000256" key="7">
    <source>
        <dbReference type="SAM" id="MobiDB-lite"/>
    </source>
</evidence>
<feature type="region of interest" description="Disordered" evidence="7">
    <location>
        <begin position="270"/>
        <end position="310"/>
    </location>
</feature>
<dbReference type="Pfam" id="PF00520">
    <property type="entry name" value="Ion_trans"/>
    <property type="match status" value="1"/>
</dbReference>
<organism evidence="10 11">
    <name type="scientific">Polarella glacialis</name>
    <name type="common">Dinoflagellate</name>
    <dbReference type="NCBI Taxonomy" id="89957"/>
    <lineage>
        <taxon>Eukaryota</taxon>
        <taxon>Sar</taxon>
        <taxon>Alveolata</taxon>
        <taxon>Dinophyceae</taxon>
        <taxon>Suessiales</taxon>
        <taxon>Suessiaceae</taxon>
        <taxon>Polarella</taxon>
    </lineage>
</organism>
<dbReference type="Gene3D" id="2.60.120.10">
    <property type="entry name" value="Jelly Rolls"/>
    <property type="match status" value="1"/>
</dbReference>